<dbReference type="InParanoid" id="A0A409VQ29"/>
<evidence type="ECO:0000313" key="3">
    <source>
        <dbReference type="EMBL" id="PPQ68339.1"/>
    </source>
</evidence>
<feature type="region of interest" description="Disordered" evidence="1">
    <location>
        <begin position="75"/>
        <end position="101"/>
    </location>
</feature>
<dbReference type="Proteomes" id="UP000284842">
    <property type="component" value="Unassembled WGS sequence"/>
</dbReference>
<proteinExistence type="predicted"/>
<dbReference type="STRING" id="181874.A0A409VQ29"/>
<feature type="chain" id="PRO_5019525262" evidence="2">
    <location>
        <begin position="22"/>
        <end position="138"/>
    </location>
</feature>
<evidence type="ECO:0000256" key="1">
    <source>
        <dbReference type="SAM" id="MobiDB-lite"/>
    </source>
</evidence>
<gene>
    <name evidence="3" type="ORF">CVT24_004819</name>
</gene>
<accession>A0A409VQ29</accession>
<comment type="caution">
    <text evidence="3">The sequence shown here is derived from an EMBL/GenBank/DDBJ whole genome shotgun (WGS) entry which is preliminary data.</text>
</comment>
<keyword evidence="4" id="KW-1185">Reference proteome</keyword>
<protein>
    <submittedName>
        <fullName evidence="3">Uncharacterized protein</fullName>
    </submittedName>
</protein>
<organism evidence="3 4">
    <name type="scientific">Panaeolus cyanescens</name>
    <dbReference type="NCBI Taxonomy" id="181874"/>
    <lineage>
        <taxon>Eukaryota</taxon>
        <taxon>Fungi</taxon>
        <taxon>Dikarya</taxon>
        <taxon>Basidiomycota</taxon>
        <taxon>Agaricomycotina</taxon>
        <taxon>Agaricomycetes</taxon>
        <taxon>Agaricomycetidae</taxon>
        <taxon>Agaricales</taxon>
        <taxon>Agaricineae</taxon>
        <taxon>Galeropsidaceae</taxon>
        <taxon>Panaeolus</taxon>
    </lineage>
</organism>
<keyword evidence="2" id="KW-0732">Signal</keyword>
<feature type="signal peptide" evidence="2">
    <location>
        <begin position="1"/>
        <end position="21"/>
    </location>
</feature>
<evidence type="ECO:0000256" key="2">
    <source>
        <dbReference type="SAM" id="SignalP"/>
    </source>
</evidence>
<evidence type="ECO:0000313" key="4">
    <source>
        <dbReference type="Proteomes" id="UP000284842"/>
    </source>
</evidence>
<name>A0A409VQ29_9AGAR</name>
<dbReference type="AlphaFoldDB" id="A0A409VQ29"/>
<dbReference type="EMBL" id="NHTK01006010">
    <property type="protein sequence ID" value="PPQ68339.1"/>
    <property type="molecule type" value="Genomic_DNA"/>
</dbReference>
<reference evidence="3 4" key="1">
    <citation type="journal article" date="2018" name="Evol. Lett.">
        <title>Horizontal gene cluster transfer increased hallucinogenic mushroom diversity.</title>
        <authorList>
            <person name="Reynolds H.T."/>
            <person name="Vijayakumar V."/>
            <person name="Gluck-Thaler E."/>
            <person name="Korotkin H.B."/>
            <person name="Matheny P.B."/>
            <person name="Slot J.C."/>
        </authorList>
    </citation>
    <scope>NUCLEOTIDE SEQUENCE [LARGE SCALE GENOMIC DNA]</scope>
    <source>
        <strain evidence="3 4">2629</strain>
    </source>
</reference>
<sequence>MNVQLRALVLTAVFLRALVAAQTFEDVQINANPPAPSSPSVGESDTLIAAAPSASPQTTTISQPPIVPTNFTAFPVPSDTPNPPGYFSTNPSKPPDVGSTAIPDFGPAWKAALEKAKKKVGQTALRISVVLRYADDAR</sequence>